<accession>A0A0J6VDA1</accession>
<protein>
    <submittedName>
        <fullName evidence="2">Uncharacterized protein</fullName>
    </submittedName>
</protein>
<dbReference type="EMBL" id="LABX01000061">
    <property type="protein sequence ID" value="KMO37021.1"/>
    <property type="molecule type" value="Genomic_DNA"/>
</dbReference>
<dbReference type="PATRIC" id="fig|270351.6.peg.6484"/>
<comment type="caution">
    <text evidence="2">The sequence shown here is derived from an EMBL/GenBank/DDBJ whole genome shotgun (WGS) entry which is preliminary data.</text>
</comment>
<evidence type="ECO:0000313" key="2">
    <source>
        <dbReference type="EMBL" id="KMO37021.1"/>
    </source>
</evidence>
<reference evidence="2 3" key="1">
    <citation type="submission" date="2015-03" db="EMBL/GenBank/DDBJ databases">
        <title>Genome sequencing of Methylobacterium aquaticum DSM16371 type strain.</title>
        <authorList>
            <person name="Chaudhry V."/>
            <person name="Patil P.B."/>
        </authorList>
    </citation>
    <scope>NUCLEOTIDE SEQUENCE [LARGE SCALE GENOMIC DNA]</scope>
    <source>
        <strain evidence="2 3">DSM 16371</strain>
    </source>
</reference>
<gene>
    <name evidence="2" type="ORF">VP06_08640</name>
</gene>
<dbReference type="AlphaFoldDB" id="A0A0J6VDA1"/>
<feature type="region of interest" description="Disordered" evidence="1">
    <location>
        <begin position="222"/>
        <end position="246"/>
    </location>
</feature>
<evidence type="ECO:0000313" key="3">
    <source>
        <dbReference type="Proteomes" id="UP000035929"/>
    </source>
</evidence>
<proteinExistence type="predicted"/>
<feature type="compositionally biased region" description="Pro residues" evidence="1">
    <location>
        <begin position="236"/>
        <end position="246"/>
    </location>
</feature>
<sequence>MGLDSQAGKSRIRAALYIDGFNLYHSVNDLGEPFLKWCNFWKLGESIIPRQSEELVRVVFCTAYYPGDHSKKIRHERLVRALKLVGVETILGHFSKEDAKCRGCGSIWQKPTEKATDINLALSVYDDAVQDVMDTAYLLTADTDQAATAGLFARRFPKKKLVSVSPPGRTHSQHILSHTPHKIALNREHIERALFLGLVTAEGQASVMRPHEYDPPAGYVMWDQRQKPAPKSGAKAPPPAAAIPER</sequence>
<name>A0A0J6VDA1_9HYPH</name>
<dbReference type="RefSeq" id="WP_048463372.1">
    <property type="nucleotide sequence ID" value="NZ_LABX01000061.1"/>
</dbReference>
<evidence type="ECO:0000256" key="1">
    <source>
        <dbReference type="SAM" id="MobiDB-lite"/>
    </source>
</evidence>
<dbReference type="OrthoDB" id="9809421at2"/>
<dbReference type="Gene3D" id="3.40.50.1010">
    <property type="entry name" value="5'-nuclease"/>
    <property type="match status" value="1"/>
</dbReference>
<dbReference type="CDD" id="cd18722">
    <property type="entry name" value="PIN_NicB-like"/>
    <property type="match status" value="1"/>
</dbReference>
<dbReference type="Proteomes" id="UP000035929">
    <property type="component" value="Unassembled WGS sequence"/>
</dbReference>
<organism evidence="2 3">
    <name type="scientific">Methylobacterium aquaticum</name>
    <dbReference type="NCBI Taxonomy" id="270351"/>
    <lineage>
        <taxon>Bacteria</taxon>
        <taxon>Pseudomonadati</taxon>
        <taxon>Pseudomonadota</taxon>
        <taxon>Alphaproteobacteria</taxon>
        <taxon>Hyphomicrobiales</taxon>
        <taxon>Methylobacteriaceae</taxon>
        <taxon>Methylobacterium</taxon>
    </lineage>
</organism>